<dbReference type="OMA" id="IYKPFHG"/>
<dbReference type="InterPro" id="IPR003594">
    <property type="entry name" value="HATPase_dom"/>
</dbReference>
<name>A0A4Y7LDM7_PAPSO</name>
<organism evidence="9 10">
    <name type="scientific">Papaver somniferum</name>
    <name type="common">Opium poppy</name>
    <dbReference type="NCBI Taxonomy" id="3469"/>
    <lineage>
        <taxon>Eukaryota</taxon>
        <taxon>Viridiplantae</taxon>
        <taxon>Streptophyta</taxon>
        <taxon>Embryophyta</taxon>
        <taxon>Tracheophyta</taxon>
        <taxon>Spermatophyta</taxon>
        <taxon>Magnoliopsida</taxon>
        <taxon>Ranunculales</taxon>
        <taxon>Papaveraceae</taxon>
        <taxon>Papaveroideae</taxon>
        <taxon>Papaver</taxon>
    </lineage>
</organism>
<dbReference type="InterPro" id="IPR005467">
    <property type="entry name" value="His_kinase_dom"/>
</dbReference>
<dbReference type="InterPro" id="IPR011006">
    <property type="entry name" value="CheY-like_superfamily"/>
</dbReference>
<evidence type="ECO:0000259" key="7">
    <source>
        <dbReference type="PROSITE" id="PS50109"/>
    </source>
</evidence>
<comment type="catalytic activity">
    <reaction evidence="1">
        <text>ATP + protein L-histidine = ADP + protein N-phospho-L-histidine.</text>
        <dbReference type="EC" id="2.7.13.3"/>
    </reaction>
</comment>
<feature type="region of interest" description="Disordered" evidence="5">
    <location>
        <begin position="645"/>
        <end position="672"/>
    </location>
</feature>
<dbReference type="Pfam" id="PF02518">
    <property type="entry name" value="HATPase_c"/>
    <property type="match status" value="1"/>
</dbReference>
<evidence type="ECO:0000256" key="4">
    <source>
        <dbReference type="PROSITE-ProRule" id="PRU00169"/>
    </source>
</evidence>
<feature type="modified residue" description="4-aspartylphosphate" evidence="4">
    <location>
        <position position="887"/>
    </location>
</feature>
<evidence type="ECO:0000256" key="2">
    <source>
        <dbReference type="ARBA" id="ARBA00012438"/>
    </source>
</evidence>
<feature type="compositionally biased region" description="Basic and acidic residues" evidence="5">
    <location>
        <begin position="772"/>
        <end position="786"/>
    </location>
</feature>
<keyword evidence="6" id="KW-0472">Membrane</keyword>
<sequence length="965" mass="107295">MMKIISSTIAIRPVMSFIILGFLVLGIPISAILSYKIVAYQVQEGLEFAAKYLLDHIFSDVQAVSHSLLPNAAALNLARMLGSSFKETTPPAFSKISTMVAPKLLLAFMVHNVSQISYLQSNGLFFSYYMDGNETVSLYSNATCVDDKERATRTSSYNLYKQPIDKNTGEPYGEVSVIPNSDICFRNSVWFRKAMESKNGCAFVGNVLGSNNSSSTHSSFHSMAAINGEGVVSLGVSVKTFVDAIKRVNTLNGTLFLGTNEGKILTHNNNLSASIVINDASVSIEASIMIFRDNGLLTQVRRNDSVSSLLLALAIISVFFSTAFFIVLISRELLNSVLDASRIEAGKMQLHEEFFDLAKVIEEAVNFIYPRGLEKGIDVVLDHCDGSVLKSPLVKGDRGKLKQILSNLLSNATKFTSEGHVVLRAWARKPNPNASMLSPKYNGIWKRVSRLLCNNIGQDYNDTLRTFEHNENCLELVVEVDDTGKGIPKEKRDSIFENFVQVKETALGQGGTGLGLGIVQSLVRLMGGEISILDKEISEKGTCFSFNIFLSQDENTMHTTRLYQIPCKIEGLSSSHVILVIQDDERRNVTKNFMRTLGVKVSAINQWEHVLPTLQQIKRRFYVSSRSSSGKSEQLGLYTDHLSRSTSHSPITTMYDESLSGNEQAEASRSSTPRRRTILVRNAALPFIMIIIDDHVEQISEVCSIVDNFRNNLPSDMGFRIVGLLSPIITEKNMRLSRAKLMITCDDIFIKPFHGSRLDQVLKKLPEFGGNIREESQSNSTDKRATELSSSTKKNFSPRADRIIQQGGVSPSTDDFNILNGKKVLVVEDQFVLRKMATTILSRLGAIVEVCENGEEAVKQVSKALKEPDHRPEGTSKFLPYDYIFMDCQMPVMDGYEATRRIRMAERFYDIHIPIIALTANEAGDEADMRKEAGMDFHITKPLKVDPLLDAIRFLDTINTCSTLL</sequence>
<feature type="transmembrane region" description="Helical" evidence="6">
    <location>
        <begin position="309"/>
        <end position="329"/>
    </location>
</feature>
<protein>
    <recommendedName>
        <fullName evidence="2">histidine kinase</fullName>
        <ecNumber evidence="2">2.7.13.3</ecNumber>
    </recommendedName>
</protein>
<feature type="domain" description="Histidine kinase" evidence="7">
    <location>
        <begin position="331"/>
        <end position="552"/>
    </location>
</feature>
<keyword evidence="6" id="KW-0812">Transmembrane</keyword>
<dbReference type="STRING" id="3469.A0A4Y7LDM7"/>
<dbReference type="SUPFAM" id="SSF55874">
    <property type="entry name" value="ATPase domain of HSP90 chaperone/DNA topoisomerase II/histidine kinase"/>
    <property type="match status" value="1"/>
</dbReference>
<dbReference type="Proteomes" id="UP000316621">
    <property type="component" value="Chromosome 11"/>
</dbReference>
<feature type="compositionally biased region" description="Polar residues" evidence="5">
    <location>
        <begin position="659"/>
        <end position="671"/>
    </location>
</feature>
<dbReference type="CDD" id="cd17546">
    <property type="entry name" value="REC_hyHK_CKI1_RcsC-like"/>
    <property type="match status" value="1"/>
</dbReference>
<evidence type="ECO:0000259" key="8">
    <source>
        <dbReference type="PROSITE" id="PS50110"/>
    </source>
</evidence>
<dbReference type="PRINTS" id="PR00344">
    <property type="entry name" value="BCTRLSENSOR"/>
</dbReference>
<dbReference type="SUPFAM" id="SSF52172">
    <property type="entry name" value="CheY-like"/>
    <property type="match status" value="1"/>
</dbReference>
<keyword evidence="3 4" id="KW-0597">Phosphoprotein</keyword>
<evidence type="ECO:0000313" key="10">
    <source>
        <dbReference type="Proteomes" id="UP000316621"/>
    </source>
</evidence>
<dbReference type="InterPro" id="IPR004358">
    <property type="entry name" value="Sig_transdc_His_kin-like_C"/>
</dbReference>
<keyword evidence="6" id="KW-1133">Transmembrane helix</keyword>
<dbReference type="PANTHER" id="PTHR43719">
    <property type="entry name" value="TWO-COMPONENT HISTIDINE KINASE"/>
    <property type="match status" value="1"/>
</dbReference>
<dbReference type="EMBL" id="CM010725">
    <property type="protein sequence ID" value="RZC82792.1"/>
    <property type="molecule type" value="Genomic_DNA"/>
</dbReference>
<evidence type="ECO:0000256" key="3">
    <source>
        <dbReference type="ARBA" id="ARBA00022553"/>
    </source>
</evidence>
<evidence type="ECO:0000313" key="9">
    <source>
        <dbReference type="EMBL" id="RZC82792.1"/>
    </source>
</evidence>
<dbReference type="Gene3D" id="3.40.50.2300">
    <property type="match status" value="1"/>
</dbReference>
<reference evidence="9 10" key="1">
    <citation type="journal article" date="2018" name="Science">
        <title>The opium poppy genome and morphinan production.</title>
        <authorList>
            <person name="Guo L."/>
            <person name="Winzer T."/>
            <person name="Yang X."/>
            <person name="Li Y."/>
            <person name="Ning Z."/>
            <person name="He Z."/>
            <person name="Teodor R."/>
            <person name="Lu Y."/>
            <person name="Bowser T.A."/>
            <person name="Graham I.A."/>
            <person name="Ye K."/>
        </authorList>
    </citation>
    <scope>NUCLEOTIDE SEQUENCE [LARGE SCALE GENOMIC DNA]</scope>
    <source>
        <strain evidence="10">cv. HN1</strain>
        <tissue evidence="9">Leaves</tissue>
    </source>
</reference>
<dbReference type="AlphaFoldDB" id="A0A4Y7LDM7"/>
<dbReference type="Pfam" id="PF00072">
    <property type="entry name" value="Response_reg"/>
    <property type="match status" value="1"/>
</dbReference>
<dbReference type="InterPro" id="IPR050956">
    <property type="entry name" value="2C_system_His_kinase"/>
</dbReference>
<feature type="region of interest" description="Disordered" evidence="5">
    <location>
        <begin position="772"/>
        <end position="794"/>
    </location>
</feature>
<evidence type="ECO:0000256" key="1">
    <source>
        <dbReference type="ARBA" id="ARBA00000085"/>
    </source>
</evidence>
<dbReference type="SMART" id="SM00448">
    <property type="entry name" value="REC"/>
    <property type="match status" value="1"/>
</dbReference>
<dbReference type="SMART" id="SM00387">
    <property type="entry name" value="HATPase_c"/>
    <property type="match status" value="1"/>
</dbReference>
<dbReference type="PANTHER" id="PTHR43719:SF75">
    <property type="entry name" value="HISTIDINE KINASE CKI1"/>
    <property type="match status" value="1"/>
</dbReference>
<dbReference type="InterPro" id="IPR036890">
    <property type="entry name" value="HATPase_C_sf"/>
</dbReference>
<accession>A0A4Y7LDM7</accession>
<feature type="domain" description="Response regulatory" evidence="8">
    <location>
        <begin position="823"/>
        <end position="956"/>
    </location>
</feature>
<dbReference type="Gene3D" id="3.30.565.10">
    <property type="entry name" value="Histidine kinase-like ATPase, C-terminal domain"/>
    <property type="match status" value="1"/>
</dbReference>
<dbReference type="PROSITE" id="PS50109">
    <property type="entry name" value="HIS_KIN"/>
    <property type="match status" value="1"/>
</dbReference>
<evidence type="ECO:0000256" key="6">
    <source>
        <dbReference type="SAM" id="Phobius"/>
    </source>
</evidence>
<dbReference type="InterPro" id="IPR001789">
    <property type="entry name" value="Sig_transdc_resp-reg_receiver"/>
</dbReference>
<dbReference type="EC" id="2.7.13.3" evidence="2"/>
<evidence type="ECO:0000256" key="5">
    <source>
        <dbReference type="SAM" id="MobiDB-lite"/>
    </source>
</evidence>
<dbReference type="Gramene" id="RZC82792">
    <property type="protein sequence ID" value="RZC82792"/>
    <property type="gene ID" value="C5167_045578"/>
</dbReference>
<proteinExistence type="predicted"/>
<gene>
    <name evidence="9" type="ORF">C5167_045578</name>
</gene>
<keyword evidence="10" id="KW-1185">Reference proteome</keyword>
<dbReference type="GO" id="GO:0004673">
    <property type="term" value="F:protein histidine kinase activity"/>
    <property type="evidence" value="ECO:0007669"/>
    <property type="project" value="UniProtKB-EC"/>
</dbReference>
<dbReference type="GO" id="GO:0000160">
    <property type="term" value="P:phosphorelay signal transduction system"/>
    <property type="evidence" value="ECO:0007669"/>
    <property type="project" value="InterPro"/>
</dbReference>
<dbReference type="PROSITE" id="PS50110">
    <property type="entry name" value="RESPONSE_REGULATORY"/>
    <property type="match status" value="1"/>
</dbReference>